<dbReference type="PROSITE" id="PS00588">
    <property type="entry name" value="FLAGELLA_BB_ROD"/>
    <property type="match status" value="1"/>
</dbReference>
<evidence type="ECO:0000259" key="8">
    <source>
        <dbReference type="Pfam" id="PF22692"/>
    </source>
</evidence>
<dbReference type="InterPro" id="IPR037925">
    <property type="entry name" value="FlgE/F/G-like"/>
</dbReference>
<feature type="domain" description="Flagellar basal-body/hook protein C-terminal" evidence="6">
    <location>
        <begin position="370"/>
        <end position="412"/>
    </location>
</feature>
<organism evidence="9">
    <name type="scientific">hydrothermal vent metagenome</name>
    <dbReference type="NCBI Taxonomy" id="652676"/>
    <lineage>
        <taxon>unclassified sequences</taxon>
        <taxon>metagenomes</taxon>
        <taxon>ecological metagenomes</taxon>
    </lineage>
</organism>
<protein>
    <recommendedName>
        <fullName evidence="3">Flagellar hook protein FlgE</fullName>
    </recommendedName>
</protein>
<evidence type="ECO:0000259" key="7">
    <source>
        <dbReference type="Pfam" id="PF07559"/>
    </source>
</evidence>
<evidence type="ECO:0000256" key="4">
    <source>
        <dbReference type="ARBA" id="ARBA00023143"/>
    </source>
</evidence>
<dbReference type="GO" id="GO:0009425">
    <property type="term" value="C:bacterial-type flagellum basal body"/>
    <property type="evidence" value="ECO:0007669"/>
    <property type="project" value="UniProtKB-SubCell"/>
</dbReference>
<dbReference type="Pfam" id="PF22692">
    <property type="entry name" value="LlgE_F_G_D1"/>
    <property type="match status" value="1"/>
</dbReference>
<dbReference type="InterPro" id="IPR037058">
    <property type="entry name" value="Falgellar_hook_FlgE_sf"/>
</dbReference>
<dbReference type="AlphaFoldDB" id="A0A3B1CIW1"/>
<dbReference type="InterPro" id="IPR020013">
    <property type="entry name" value="Flagellar_FlgE/F/G"/>
</dbReference>
<feature type="domain" description="Flagellar hook protein FlgE D2" evidence="7">
    <location>
        <begin position="172"/>
        <end position="294"/>
    </location>
</feature>
<dbReference type="PANTHER" id="PTHR30435:SF1">
    <property type="entry name" value="FLAGELLAR HOOK PROTEIN FLGE"/>
    <property type="match status" value="1"/>
</dbReference>
<dbReference type="Pfam" id="PF07559">
    <property type="entry name" value="FlgE_D2"/>
    <property type="match status" value="1"/>
</dbReference>
<dbReference type="NCBIfam" id="TIGR03506">
    <property type="entry name" value="FlgEFG_subfam"/>
    <property type="match status" value="1"/>
</dbReference>
<name>A0A3B1CIW1_9ZZZZ</name>
<sequence length="414" mass="43215">MSLSAAMYSGISGLMVYGDAMNVTGDNIANINTTGFKSSRAIFADILANSVANGSATLQFGRGALISNVTQEFSQGSFESTGNATDMAIQGTGFFVVRDKSSGGMFYTRAGQFTLNKDGLLVNPNDAVVQGYKMSTNASGAVTRSGTASDIDITGVQSTPRETSIFRLGINLNAAASAGATFSTSFNAYNSLGETTTVTYTFTKQTTAQTWNYVAASSIGSVTAGASGSVTFNSAGQITAPTTDQSMTVSGFGSGAGNLTMAWNLRNDAAGIPYYDVTGYAAESVTSSVVQDGYSTGVLRGTSVDQEGIISGLFSNGQTQQLWQIELADFLSPWGLSRQGNSLFAETRQSGQPILGIAKAGGFGTIYGSSLELSNVDLGQQFVDMIANQRAYQANSRIITTVDTMLQEAINLKR</sequence>
<dbReference type="Pfam" id="PF00460">
    <property type="entry name" value="Flg_bb_rod"/>
    <property type="match status" value="1"/>
</dbReference>
<keyword evidence="9" id="KW-0282">Flagellum</keyword>
<dbReference type="InterPro" id="IPR053967">
    <property type="entry name" value="LlgE_F_G-like_D1"/>
</dbReference>
<comment type="subcellular location">
    <subcellularLocation>
        <location evidence="1">Bacterial flagellum basal body</location>
    </subcellularLocation>
</comment>
<dbReference type="GO" id="GO:0009424">
    <property type="term" value="C:bacterial-type flagellum hook"/>
    <property type="evidence" value="ECO:0007669"/>
    <property type="project" value="TreeGrafter"/>
</dbReference>
<keyword evidence="9" id="KW-0966">Cell projection</keyword>
<reference evidence="9" key="1">
    <citation type="submission" date="2018-06" db="EMBL/GenBank/DDBJ databases">
        <authorList>
            <person name="Zhirakovskaya E."/>
        </authorList>
    </citation>
    <scope>NUCLEOTIDE SEQUENCE</scope>
</reference>
<accession>A0A3B1CIW1</accession>
<dbReference type="Gene3D" id="2.60.98.20">
    <property type="entry name" value="Flagellar hook protein FlgE"/>
    <property type="match status" value="1"/>
</dbReference>
<feature type="domain" description="Flagellar basal body rod protein N-terminal" evidence="5">
    <location>
        <begin position="7"/>
        <end position="37"/>
    </location>
</feature>
<keyword evidence="4" id="KW-0975">Bacterial flagellum</keyword>
<dbReference type="InterPro" id="IPR019776">
    <property type="entry name" value="Flagellar_basal_body_rod_CS"/>
</dbReference>
<evidence type="ECO:0000256" key="3">
    <source>
        <dbReference type="ARBA" id="ARBA00019015"/>
    </source>
</evidence>
<dbReference type="Pfam" id="PF06429">
    <property type="entry name" value="Flg_bbr_C"/>
    <property type="match status" value="1"/>
</dbReference>
<evidence type="ECO:0000313" key="9">
    <source>
        <dbReference type="EMBL" id="VAX23928.1"/>
    </source>
</evidence>
<comment type="similarity">
    <text evidence="2">Belongs to the flagella basal body rod proteins family.</text>
</comment>
<proteinExistence type="inferred from homology"/>
<keyword evidence="9" id="KW-0969">Cilium</keyword>
<evidence type="ECO:0000256" key="2">
    <source>
        <dbReference type="ARBA" id="ARBA00009677"/>
    </source>
</evidence>
<gene>
    <name evidence="9" type="ORF">MNBD_NITROSPINAE01-543</name>
</gene>
<dbReference type="InterPro" id="IPR011491">
    <property type="entry name" value="FlgE_D2"/>
</dbReference>
<dbReference type="InterPro" id="IPR001444">
    <property type="entry name" value="Flag_bb_rod_N"/>
</dbReference>
<evidence type="ECO:0000259" key="5">
    <source>
        <dbReference type="Pfam" id="PF00460"/>
    </source>
</evidence>
<dbReference type="GO" id="GO:0005829">
    <property type="term" value="C:cytosol"/>
    <property type="evidence" value="ECO:0007669"/>
    <property type="project" value="TreeGrafter"/>
</dbReference>
<feature type="domain" description="Flagellar hook protein FlgE/F/G-like D1" evidence="8">
    <location>
        <begin position="88"/>
        <end position="141"/>
    </location>
</feature>
<dbReference type="GO" id="GO:0071978">
    <property type="term" value="P:bacterial-type flagellum-dependent swarming motility"/>
    <property type="evidence" value="ECO:0007669"/>
    <property type="project" value="TreeGrafter"/>
</dbReference>
<dbReference type="InterPro" id="IPR010930">
    <property type="entry name" value="Flg_bb/hook_C_dom"/>
</dbReference>
<dbReference type="PANTHER" id="PTHR30435">
    <property type="entry name" value="FLAGELLAR PROTEIN"/>
    <property type="match status" value="1"/>
</dbReference>
<dbReference type="EMBL" id="UOGC01000157">
    <property type="protein sequence ID" value="VAX23928.1"/>
    <property type="molecule type" value="Genomic_DNA"/>
</dbReference>
<evidence type="ECO:0000256" key="1">
    <source>
        <dbReference type="ARBA" id="ARBA00004117"/>
    </source>
</evidence>
<evidence type="ECO:0000259" key="6">
    <source>
        <dbReference type="Pfam" id="PF06429"/>
    </source>
</evidence>
<dbReference type="SUPFAM" id="SSF117143">
    <property type="entry name" value="Flagellar hook protein flgE"/>
    <property type="match status" value="1"/>
</dbReference>